<dbReference type="Proteomes" id="UP000261931">
    <property type="component" value="Unassembled WGS sequence"/>
</dbReference>
<protein>
    <submittedName>
        <fullName evidence="2">Uncharacterized protein</fullName>
    </submittedName>
</protein>
<proteinExistence type="predicted"/>
<reference evidence="2 3" key="1">
    <citation type="submission" date="2018-08" db="EMBL/GenBank/DDBJ databases">
        <title>Hydrogenophaga sp. LA-38 isolated from sludge.</title>
        <authorList>
            <person name="Im W.-T."/>
        </authorList>
    </citation>
    <scope>NUCLEOTIDE SEQUENCE [LARGE SCALE GENOMIC DNA]</scope>
    <source>
        <strain evidence="2 3">LA-38</strain>
    </source>
</reference>
<name>A0A372EIP2_9BURK</name>
<dbReference type="EMBL" id="QVLS01000007">
    <property type="protein sequence ID" value="RFP78356.1"/>
    <property type="molecule type" value="Genomic_DNA"/>
</dbReference>
<keyword evidence="1" id="KW-0812">Transmembrane</keyword>
<evidence type="ECO:0000313" key="3">
    <source>
        <dbReference type="Proteomes" id="UP000261931"/>
    </source>
</evidence>
<evidence type="ECO:0000313" key="2">
    <source>
        <dbReference type="EMBL" id="RFP78356.1"/>
    </source>
</evidence>
<comment type="caution">
    <text evidence="2">The sequence shown here is derived from an EMBL/GenBank/DDBJ whole genome shotgun (WGS) entry which is preliminary data.</text>
</comment>
<keyword evidence="1" id="KW-0472">Membrane</keyword>
<sequence length="283" mass="30441">MSGILPLICASGTLAPRSRFRRRRAHPQQGQALTEFLVVALALVPLFLLMPLIGKYQDIAHSTQMAARYTAFAATVRNDAVGRFVPEAQLADEVRRRFFGNLQAPIKTHDAADEVDAHRNPLWRRPDGKALIPSFGAVALGFGRQQGSAHADGFAAASDGDAFPLRGPLSLASRGIYTTQVRVALADMPAGLRAYEPFDRLGLAMVRSTSLLIDPWTGRGPAEVQAKLSDPFVFPGGVLRGASPAVEPVVEAVELPGGLKAPRLGRLDFWQDAVPPDRLGPQP</sequence>
<accession>A0A372EIP2</accession>
<evidence type="ECO:0000256" key="1">
    <source>
        <dbReference type="SAM" id="Phobius"/>
    </source>
</evidence>
<dbReference type="RefSeq" id="WP_116959605.1">
    <property type="nucleotide sequence ID" value="NZ_QVLS01000007.1"/>
</dbReference>
<keyword evidence="3" id="KW-1185">Reference proteome</keyword>
<keyword evidence="1" id="KW-1133">Transmembrane helix</keyword>
<feature type="transmembrane region" description="Helical" evidence="1">
    <location>
        <begin position="32"/>
        <end position="53"/>
    </location>
</feature>
<dbReference type="AlphaFoldDB" id="A0A372EIP2"/>
<gene>
    <name evidence="2" type="ORF">DY262_13725</name>
</gene>
<organism evidence="2 3">
    <name type="scientific">Hydrogenophaga borbori</name>
    <dbReference type="NCBI Taxonomy" id="2294117"/>
    <lineage>
        <taxon>Bacteria</taxon>
        <taxon>Pseudomonadati</taxon>
        <taxon>Pseudomonadota</taxon>
        <taxon>Betaproteobacteria</taxon>
        <taxon>Burkholderiales</taxon>
        <taxon>Comamonadaceae</taxon>
        <taxon>Hydrogenophaga</taxon>
    </lineage>
</organism>